<dbReference type="InterPro" id="IPR002641">
    <property type="entry name" value="PNPLA_dom"/>
</dbReference>
<feature type="transmembrane region" description="Helical" evidence="6">
    <location>
        <begin position="30"/>
        <end position="51"/>
    </location>
</feature>
<dbReference type="OrthoDB" id="10049244at2759"/>
<sequence>MERQNGGAAAVVSPLLVALGVDARSRRRLLALIATLFQPPDGVASALLVAARLFRTVFAPDVFLRQFALAVVLHLFLSVRRWLRKSIRFSRFRLGSDRDWNALDAATSYAEWERAALAIDSSSPSVLAWKRDPRSPYFTRAKVLARIEDLARYRHENNVYELMYTLRSRQYRTQFNIGRAELYAHSLTGTKQMLEEYVNATIAALHFVKEMGLSGLPSNDGLVISQRDVLAFMNETRHAYGRTALHLSGGAALGVHHLGVLRAFLELGMLPRVLSGTSAGSIIAAIAGVRTNVELERLLFSDHELADLVTDHTFFEPMDRTGAGAARSRPGGSSGGALDGDGESGAAKAPRPGVWARLSTLIHSLLAPRGPVLNVETLGETIRELVGDCTFLQAFNATGRILNIMVSRSDGREPMLLNYLTAPHVLVWSACRASSAVPGIFAPCELWARGPSGHAVALDELKFTDGCVDADLPKARLTELFNINFFIVSQVNPAATLLSTKAVNESGIATGGVTALLLRMLRAEVSAYIRTLNEISVGSLPFKTTLSRVFNVMVQEYDGDLNLYPAYPLSDLLHMVDNPTPAYLQLAILRGQRAVWTRASQLRSLCRIEFEMDAICRELQATLQAAPAPVSLAASRRPSADGGGSHGLKRVGQIPSFNTLDMAMGGGLHNGQVHAAHHAAPAGAGRKQLARGRFSSTPLGLHSSSGNLSEMPPITSVASYLSLAQIADFLPPEGDSARDGPRSRNLSSSDLDGDVAQTVSERAEP</sequence>
<keyword evidence="6" id="KW-0472">Membrane</keyword>
<dbReference type="GO" id="GO:0004806">
    <property type="term" value="F:triacylglycerol lipase activity"/>
    <property type="evidence" value="ECO:0007669"/>
    <property type="project" value="InterPro"/>
</dbReference>
<accession>A0A8J6C153</accession>
<keyword evidence="1 4" id="KW-0378">Hydrolase</keyword>
<dbReference type="EMBL" id="JAGTXO010000050">
    <property type="protein sequence ID" value="KAG8458497.1"/>
    <property type="molecule type" value="Genomic_DNA"/>
</dbReference>
<name>A0A8J6C153_DIALT</name>
<proteinExistence type="predicted"/>
<evidence type="ECO:0000256" key="2">
    <source>
        <dbReference type="ARBA" id="ARBA00022963"/>
    </source>
</evidence>
<reference evidence="8" key="1">
    <citation type="submission" date="2021-05" db="EMBL/GenBank/DDBJ databases">
        <title>The genome of the haptophyte Pavlova lutheri (Diacronema luteri, Pavlovales) - a model for lipid biosynthesis in eukaryotic algae.</title>
        <authorList>
            <person name="Hulatt C.J."/>
            <person name="Posewitz M.C."/>
        </authorList>
    </citation>
    <scope>NUCLEOTIDE SEQUENCE</scope>
    <source>
        <strain evidence="8">NIVA-4/92</strain>
    </source>
</reference>
<evidence type="ECO:0000313" key="8">
    <source>
        <dbReference type="EMBL" id="KAG8458497.1"/>
    </source>
</evidence>
<dbReference type="PANTHER" id="PTHR14226:SF10">
    <property type="entry name" value="TRIACYLGLYCEROL LIPASE 4-RELATED"/>
    <property type="match status" value="1"/>
</dbReference>
<organism evidence="8 9">
    <name type="scientific">Diacronema lutheri</name>
    <name type="common">Unicellular marine alga</name>
    <name type="synonym">Monochrysis lutheri</name>
    <dbReference type="NCBI Taxonomy" id="2081491"/>
    <lineage>
        <taxon>Eukaryota</taxon>
        <taxon>Haptista</taxon>
        <taxon>Haptophyta</taxon>
        <taxon>Pavlovophyceae</taxon>
        <taxon>Pavlovales</taxon>
        <taxon>Pavlovaceae</taxon>
        <taxon>Diacronema</taxon>
    </lineage>
</organism>
<feature type="active site" description="Proton acceptor" evidence="4">
    <location>
        <position position="465"/>
    </location>
</feature>
<evidence type="ECO:0000256" key="6">
    <source>
        <dbReference type="SAM" id="Phobius"/>
    </source>
</evidence>
<evidence type="ECO:0000256" key="5">
    <source>
        <dbReference type="SAM" id="MobiDB-lite"/>
    </source>
</evidence>
<feature type="compositionally biased region" description="Low complexity" evidence="5">
    <location>
        <begin position="320"/>
        <end position="331"/>
    </location>
</feature>
<dbReference type="InterPro" id="IPR016035">
    <property type="entry name" value="Acyl_Trfase/lysoPLipase"/>
</dbReference>
<keyword evidence="9" id="KW-1185">Reference proteome</keyword>
<evidence type="ECO:0000259" key="7">
    <source>
        <dbReference type="PROSITE" id="PS51635"/>
    </source>
</evidence>
<evidence type="ECO:0000256" key="4">
    <source>
        <dbReference type="PROSITE-ProRule" id="PRU01161"/>
    </source>
</evidence>
<dbReference type="Pfam" id="PF11815">
    <property type="entry name" value="DUF3336"/>
    <property type="match status" value="1"/>
</dbReference>
<keyword evidence="2 4" id="KW-0442">Lipid degradation</keyword>
<evidence type="ECO:0000256" key="1">
    <source>
        <dbReference type="ARBA" id="ARBA00022801"/>
    </source>
</evidence>
<dbReference type="Gene3D" id="3.40.1090.10">
    <property type="entry name" value="Cytosolic phospholipase A2 catalytic domain"/>
    <property type="match status" value="2"/>
</dbReference>
<dbReference type="Proteomes" id="UP000751190">
    <property type="component" value="Unassembled WGS sequence"/>
</dbReference>
<dbReference type="Pfam" id="PF01734">
    <property type="entry name" value="Patatin"/>
    <property type="match status" value="1"/>
</dbReference>
<dbReference type="SUPFAM" id="SSF52151">
    <property type="entry name" value="FabD/lysophospholipase-like"/>
    <property type="match status" value="1"/>
</dbReference>
<protein>
    <recommendedName>
        <fullName evidence="7">PNPLA domain-containing protein</fullName>
    </recommendedName>
</protein>
<evidence type="ECO:0000313" key="9">
    <source>
        <dbReference type="Proteomes" id="UP000751190"/>
    </source>
</evidence>
<evidence type="ECO:0000256" key="3">
    <source>
        <dbReference type="ARBA" id="ARBA00023098"/>
    </source>
</evidence>
<feature type="region of interest" description="Disordered" evidence="5">
    <location>
        <begin position="731"/>
        <end position="765"/>
    </location>
</feature>
<dbReference type="PANTHER" id="PTHR14226">
    <property type="entry name" value="NEUROPATHY TARGET ESTERASE/SWISS CHEESE D.MELANOGASTER"/>
    <property type="match status" value="1"/>
</dbReference>
<comment type="caution">
    <text evidence="4">Lacks conserved residue(s) required for the propagation of feature annotation.</text>
</comment>
<gene>
    <name evidence="8" type="ORF">KFE25_003032</name>
</gene>
<keyword evidence="3 4" id="KW-0443">Lipid metabolism</keyword>
<keyword evidence="6" id="KW-1133">Transmembrane helix</keyword>
<feature type="active site" description="Nucleophile" evidence="4">
    <location>
        <position position="278"/>
    </location>
</feature>
<dbReference type="OMA" id="AQMFTDY"/>
<dbReference type="AlphaFoldDB" id="A0A8J6C153"/>
<feature type="region of interest" description="Disordered" evidence="5">
    <location>
        <begin position="320"/>
        <end position="349"/>
    </location>
</feature>
<feature type="domain" description="PNPLA" evidence="7">
    <location>
        <begin position="245"/>
        <end position="478"/>
    </location>
</feature>
<dbReference type="InterPro" id="IPR021771">
    <property type="entry name" value="Triacylglycerol_lipase_N"/>
</dbReference>
<keyword evidence="6" id="KW-0812">Transmembrane</keyword>
<comment type="caution">
    <text evidence="8">The sequence shown here is derived from an EMBL/GenBank/DDBJ whole genome shotgun (WGS) entry which is preliminary data.</text>
</comment>
<dbReference type="InterPro" id="IPR050301">
    <property type="entry name" value="NTE"/>
</dbReference>
<feature type="transmembrane region" description="Helical" evidence="6">
    <location>
        <begin position="63"/>
        <end position="83"/>
    </location>
</feature>
<dbReference type="GO" id="GO:0016042">
    <property type="term" value="P:lipid catabolic process"/>
    <property type="evidence" value="ECO:0007669"/>
    <property type="project" value="UniProtKB-UniRule"/>
</dbReference>
<dbReference type="PROSITE" id="PS51635">
    <property type="entry name" value="PNPLA"/>
    <property type="match status" value="1"/>
</dbReference>
<feature type="short sequence motif" description="GXSXG" evidence="4">
    <location>
        <begin position="276"/>
        <end position="280"/>
    </location>
</feature>